<organism evidence="1 2">
    <name type="scientific">Exophiala spinifera</name>
    <dbReference type="NCBI Taxonomy" id="91928"/>
    <lineage>
        <taxon>Eukaryota</taxon>
        <taxon>Fungi</taxon>
        <taxon>Dikarya</taxon>
        <taxon>Ascomycota</taxon>
        <taxon>Pezizomycotina</taxon>
        <taxon>Eurotiomycetes</taxon>
        <taxon>Chaetothyriomycetidae</taxon>
        <taxon>Chaetothyriales</taxon>
        <taxon>Herpotrichiellaceae</taxon>
        <taxon>Exophiala</taxon>
    </lineage>
</organism>
<dbReference type="InterPro" id="IPR002495">
    <property type="entry name" value="Glyco_trans_8"/>
</dbReference>
<dbReference type="Proteomes" id="UP000053328">
    <property type="component" value="Unassembled WGS sequence"/>
</dbReference>
<dbReference type="VEuPathDB" id="FungiDB:PV08_03899"/>
<keyword evidence="2" id="KW-1185">Reference proteome</keyword>
<proteinExistence type="predicted"/>
<dbReference type="Pfam" id="PF01501">
    <property type="entry name" value="Glyco_transf_8"/>
    <property type="match status" value="1"/>
</dbReference>
<sequence>MALANRSTDGFCWVTLVTKASYLPGAIILAHTLDRHKSKYPFVIQYTSSLGDEAVAALEEESSNYGRIQLQKVDLLLPRKDQENTGSVAERFKDTFTKLRAFEVYKQGYTRAVFLDADMAIFRNPDELFQCRLPGQDWLGANHACVCNLDHDSWAPPEWQKGNCAYTPLTEADDVAAPITPESRPTYRLLNGGMLLFNPNEELWSRMLDYFNTSEKLKTYQFPDQDFLADFYRDNWHPLSWKYNALKTMRYWHPKMWSDEKLVVLHYIVDKPWERRVSDKGVAGHLGRDGETHTWWWNVYHDWRKQREDSNKSHLVLATMDKLADTKEPFTDVIPLPQAVGKPEDVLPYP</sequence>
<dbReference type="AlphaFoldDB" id="A0A0D2BDK7"/>
<evidence type="ECO:0000313" key="1">
    <source>
        <dbReference type="EMBL" id="KIW16710.1"/>
    </source>
</evidence>
<protein>
    <submittedName>
        <fullName evidence="1">Uncharacterized protein</fullName>
    </submittedName>
</protein>
<dbReference type="RefSeq" id="XP_016236926.1">
    <property type="nucleotide sequence ID" value="XM_016378249.1"/>
</dbReference>
<reference evidence="1 2" key="1">
    <citation type="submission" date="2015-01" db="EMBL/GenBank/DDBJ databases">
        <title>The Genome Sequence of Exophiala spinifera CBS89968.</title>
        <authorList>
            <consortium name="The Broad Institute Genomics Platform"/>
            <person name="Cuomo C."/>
            <person name="de Hoog S."/>
            <person name="Gorbushina A."/>
            <person name="Stielow B."/>
            <person name="Teixiera M."/>
            <person name="Abouelleil A."/>
            <person name="Chapman S.B."/>
            <person name="Priest M."/>
            <person name="Young S.K."/>
            <person name="Wortman J."/>
            <person name="Nusbaum C."/>
            <person name="Birren B."/>
        </authorList>
    </citation>
    <scope>NUCLEOTIDE SEQUENCE [LARGE SCALE GENOMIC DNA]</scope>
    <source>
        <strain evidence="1 2">CBS 89968</strain>
    </source>
</reference>
<dbReference type="STRING" id="91928.A0A0D2BDK7"/>
<dbReference type="GeneID" id="27330982"/>
<dbReference type="EMBL" id="KN847494">
    <property type="protein sequence ID" value="KIW16710.1"/>
    <property type="molecule type" value="Genomic_DNA"/>
</dbReference>
<dbReference type="InterPro" id="IPR029044">
    <property type="entry name" value="Nucleotide-diphossugar_trans"/>
</dbReference>
<evidence type="ECO:0000313" key="2">
    <source>
        <dbReference type="Proteomes" id="UP000053328"/>
    </source>
</evidence>
<dbReference type="GO" id="GO:0016757">
    <property type="term" value="F:glycosyltransferase activity"/>
    <property type="evidence" value="ECO:0007669"/>
    <property type="project" value="InterPro"/>
</dbReference>
<dbReference type="HOGENOM" id="CLU_049943_0_0_1"/>
<dbReference type="InterPro" id="IPR050587">
    <property type="entry name" value="GNT1/Glycosyltrans_8"/>
</dbReference>
<dbReference type="OrthoDB" id="2014201at2759"/>
<dbReference type="Gene3D" id="3.90.550.10">
    <property type="entry name" value="Spore Coat Polysaccharide Biosynthesis Protein SpsA, Chain A"/>
    <property type="match status" value="1"/>
</dbReference>
<accession>A0A0D2BDK7</accession>
<dbReference type="SUPFAM" id="SSF53448">
    <property type="entry name" value="Nucleotide-diphospho-sugar transferases"/>
    <property type="match status" value="1"/>
</dbReference>
<dbReference type="CDD" id="cd02537">
    <property type="entry name" value="GT8_Glycogenin"/>
    <property type="match status" value="1"/>
</dbReference>
<gene>
    <name evidence="1" type="ORF">PV08_03899</name>
</gene>
<dbReference type="PANTHER" id="PTHR11183">
    <property type="entry name" value="GLYCOGENIN SUBFAMILY MEMBER"/>
    <property type="match status" value="1"/>
</dbReference>
<name>A0A0D2BDK7_9EURO</name>